<dbReference type="Gramene" id="OBART05G13100.1">
    <property type="protein sequence ID" value="OBART05G13100.1"/>
    <property type="gene ID" value="OBART05G13100"/>
</dbReference>
<keyword evidence="2" id="KW-1185">Reference proteome</keyword>
<organism evidence="1">
    <name type="scientific">Oryza barthii</name>
    <dbReference type="NCBI Taxonomy" id="65489"/>
    <lineage>
        <taxon>Eukaryota</taxon>
        <taxon>Viridiplantae</taxon>
        <taxon>Streptophyta</taxon>
        <taxon>Embryophyta</taxon>
        <taxon>Tracheophyta</taxon>
        <taxon>Spermatophyta</taxon>
        <taxon>Magnoliopsida</taxon>
        <taxon>Liliopsida</taxon>
        <taxon>Poales</taxon>
        <taxon>Poaceae</taxon>
        <taxon>BOP clade</taxon>
        <taxon>Oryzoideae</taxon>
        <taxon>Oryzeae</taxon>
        <taxon>Oryzinae</taxon>
        <taxon>Oryza</taxon>
    </lineage>
</organism>
<name>A0A0D3G6I4_9ORYZ</name>
<dbReference type="Proteomes" id="UP000026960">
    <property type="component" value="Chromosome 5"/>
</dbReference>
<proteinExistence type="predicted"/>
<dbReference type="EnsemblPlants" id="OBART05G13100.1">
    <property type="protein sequence ID" value="OBART05G13100.1"/>
    <property type="gene ID" value="OBART05G13100"/>
</dbReference>
<sequence length="95" mass="10866">MELEFYVVELDCWSSSSSNRGGRARALRQKKELELELGTMEDAKLDIGEDEDRNLQDQLIQWFTVVLGGESSKREKLEKKSGLKVKYVAKIFGPN</sequence>
<reference evidence="1" key="2">
    <citation type="submission" date="2015-03" db="UniProtKB">
        <authorList>
            <consortium name="EnsemblPlants"/>
        </authorList>
    </citation>
    <scope>IDENTIFICATION</scope>
</reference>
<protein>
    <submittedName>
        <fullName evidence="1">Uncharacterized protein</fullName>
    </submittedName>
</protein>
<dbReference type="AlphaFoldDB" id="A0A0D3G6I4"/>
<dbReference type="HOGENOM" id="CLU_2376454_0_0_1"/>
<evidence type="ECO:0000313" key="2">
    <source>
        <dbReference type="Proteomes" id="UP000026960"/>
    </source>
</evidence>
<accession>A0A0D3G6I4</accession>
<reference evidence="1" key="1">
    <citation type="journal article" date="2009" name="Rice">
        <title>De Novo Next Generation Sequencing of Plant Genomes.</title>
        <authorList>
            <person name="Rounsley S."/>
            <person name="Marri P.R."/>
            <person name="Yu Y."/>
            <person name="He R."/>
            <person name="Sisneros N."/>
            <person name="Goicoechea J.L."/>
            <person name="Lee S.J."/>
            <person name="Angelova A."/>
            <person name="Kudrna D."/>
            <person name="Luo M."/>
            <person name="Affourtit J."/>
            <person name="Desany B."/>
            <person name="Knight J."/>
            <person name="Niazi F."/>
            <person name="Egholm M."/>
            <person name="Wing R.A."/>
        </authorList>
    </citation>
    <scope>NUCLEOTIDE SEQUENCE [LARGE SCALE GENOMIC DNA]</scope>
    <source>
        <strain evidence="1">cv. IRGC 105608</strain>
    </source>
</reference>
<evidence type="ECO:0000313" key="1">
    <source>
        <dbReference type="EnsemblPlants" id="OBART05G13100.1"/>
    </source>
</evidence>
<dbReference type="PaxDb" id="65489-OBART05G13100.1"/>